<keyword evidence="1" id="KW-0732">Signal</keyword>
<dbReference type="Proteomes" id="UP000646152">
    <property type="component" value="Unassembled WGS sequence"/>
</dbReference>
<evidence type="ECO:0000313" key="2">
    <source>
        <dbReference type="EMBL" id="GGB54353.1"/>
    </source>
</evidence>
<feature type="chain" id="PRO_5045669428" evidence="1">
    <location>
        <begin position="23"/>
        <end position="238"/>
    </location>
</feature>
<reference evidence="3" key="1">
    <citation type="journal article" date="2019" name="Int. J. Syst. Evol. Microbiol.">
        <title>The Global Catalogue of Microorganisms (GCM) 10K type strain sequencing project: providing services to taxonomists for standard genome sequencing and annotation.</title>
        <authorList>
            <consortium name="The Broad Institute Genomics Platform"/>
            <consortium name="The Broad Institute Genome Sequencing Center for Infectious Disease"/>
            <person name="Wu L."/>
            <person name="Ma J."/>
        </authorList>
    </citation>
    <scope>NUCLEOTIDE SEQUENCE [LARGE SCALE GENOMIC DNA]</scope>
    <source>
        <strain evidence="3">CGMCC 1.15923</strain>
    </source>
</reference>
<dbReference type="Gene3D" id="3.30.70.2970">
    <property type="entry name" value="Protein of unknown function (DUF541), domain 2"/>
    <property type="match status" value="1"/>
</dbReference>
<dbReference type="InterPro" id="IPR052022">
    <property type="entry name" value="26kDa_periplasmic_antigen"/>
</dbReference>
<dbReference type="PANTHER" id="PTHR34387:SF1">
    <property type="entry name" value="PERIPLASMIC IMMUNOGENIC PROTEIN"/>
    <property type="match status" value="1"/>
</dbReference>
<dbReference type="InterPro" id="IPR007497">
    <property type="entry name" value="SIMPL/DUF541"/>
</dbReference>
<sequence>MRSTVLGTLSLLPLVISSTAFAIAVPDKPHLVTQGHSEIRVAPDMATLSVRVTALKPESLAAKEEVDTKVAALFSSLAGLGVSKKDIDSGNVITRPDYQYGKNGDKPKLLGYQAERQISIRLYDLDQLSQTLNKILEQGIQNIQQVSYGRRNADELRQQARLAAVANARELAEELSQGVDRKLGEVYAIEYQPSQSGSVPRHYGVMSSSKAAQESLDASYVQNEIEFTDQVQVVFNLN</sequence>
<dbReference type="PANTHER" id="PTHR34387">
    <property type="entry name" value="SLR1258 PROTEIN"/>
    <property type="match status" value="1"/>
</dbReference>
<dbReference type="Gene3D" id="3.30.110.170">
    <property type="entry name" value="Protein of unknown function (DUF541), domain 1"/>
    <property type="match status" value="1"/>
</dbReference>
<dbReference type="Pfam" id="PF04402">
    <property type="entry name" value="SIMPL"/>
    <property type="match status" value="1"/>
</dbReference>
<gene>
    <name evidence="2" type="ORF">GCM10011502_29270</name>
</gene>
<protein>
    <submittedName>
        <fullName evidence="2">Oxidative stress defense protein</fullName>
    </submittedName>
</protein>
<dbReference type="RefSeq" id="WP_188630889.1">
    <property type="nucleotide sequence ID" value="NZ_BMKE01000041.1"/>
</dbReference>
<proteinExistence type="predicted"/>
<organism evidence="2 3">
    <name type="scientific">Oceanisphaera marina</name>
    <dbReference type="NCBI Taxonomy" id="2017550"/>
    <lineage>
        <taxon>Bacteria</taxon>
        <taxon>Pseudomonadati</taxon>
        <taxon>Pseudomonadota</taxon>
        <taxon>Gammaproteobacteria</taxon>
        <taxon>Aeromonadales</taxon>
        <taxon>Aeromonadaceae</taxon>
        <taxon>Oceanisphaera</taxon>
    </lineage>
</organism>
<comment type="caution">
    <text evidence="2">The sequence shown here is derived from an EMBL/GenBank/DDBJ whole genome shotgun (WGS) entry which is preliminary data.</text>
</comment>
<evidence type="ECO:0000313" key="3">
    <source>
        <dbReference type="Proteomes" id="UP000646152"/>
    </source>
</evidence>
<feature type="signal peptide" evidence="1">
    <location>
        <begin position="1"/>
        <end position="22"/>
    </location>
</feature>
<evidence type="ECO:0000256" key="1">
    <source>
        <dbReference type="SAM" id="SignalP"/>
    </source>
</evidence>
<dbReference type="EMBL" id="BMKE01000041">
    <property type="protein sequence ID" value="GGB54353.1"/>
    <property type="molecule type" value="Genomic_DNA"/>
</dbReference>
<name>A0ABQ1IX73_9GAMM</name>
<accession>A0ABQ1IX73</accession>
<keyword evidence="3" id="KW-1185">Reference proteome</keyword>